<dbReference type="InterPro" id="IPR003488">
    <property type="entry name" value="DprA"/>
</dbReference>
<dbReference type="AlphaFoldDB" id="A0A832LY05"/>
<protein>
    <submittedName>
        <fullName evidence="4">DNA-protecting protein DprA</fullName>
    </submittedName>
</protein>
<dbReference type="EMBL" id="DSZU01000125">
    <property type="protein sequence ID" value="HGV55795.1"/>
    <property type="molecule type" value="Genomic_DNA"/>
</dbReference>
<reference evidence="4" key="1">
    <citation type="journal article" date="2020" name="mSystems">
        <title>Genome- and Community-Level Interaction Insights into Carbon Utilization and Element Cycling Functions of Hydrothermarchaeota in Hydrothermal Sediment.</title>
        <authorList>
            <person name="Zhou Z."/>
            <person name="Liu Y."/>
            <person name="Xu W."/>
            <person name="Pan J."/>
            <person name="Luo Z.H."/>
            <person name="Li M."/>
        </authorList>
    </citation>
    <scope>NUCLEOTIDE SEQUENCE [LARGE SCALE GENOMIC DNA]</scope>
    <source>
        <strain evidence="4">SpSt-605</strain>
    </source>
</reference>
<dbReference type="SUPFAM" id="SSF102405">
    <property type="entry name" value="MCP/YpsA-like"/>
    <property type="match status" value="1"/>
</dbReference>
<dbReference type="PANTHER" id="PTHR43022:SF1">
    <property type="entry name" value="PROTEIN SMF"/>
    <property type="match status" value="1"/>
</dbReference>
<dbReference type="Pfam" id="PF02481">
    <property type="entry name" value="DNA_processg_A"/>
    <property type="match status" value="1"/>
</dbReference>
<evidence type="ECO:0000259" key="3">
    <source>
        <dbReference type="Pfam" id="PF17782"/>
    </source>
</evidence>
<gene>
    <name evidence="4" type="primary">dprA</name>
    <name evidence="4" type="ORF">ENT73_06940</name>
</gene>
<comment type="caution">
    <text evidence="4">The sequence shown here is derived from an EMBL/GenBank/DDBJ whole genome shotgun (WGS) entry which is preliminary data.</text>
</comment>
<dbReference type="InterPro" id="IPR057666">
    <property type="entry name" value="DrpA_SLOG"/>
</dbReference>
<evidence type="ECO:0000259" key="2">
    <source>
        <dbReference type="Pfam" id="PF02481"/>
    </source>
</evidence>
<dbReference type="Pfam" id="PF17782">
    <property type="entry name" value="WHD_DprA"/>
    <property type="match status" value="1"/>
</dbReference>
<dbReference type="Gene3D" id="3.40.50.450">
    <property type="match status" value="1"/>
</dbReference>
<name>A0A832LY05_9BACT</name>
<evidence type="ECO:0000256" key="1">
    <source>
        <dbReference type="ARBA" id="ARBA00006525"/>
    </source>
</evidence>
<organism evidence="4">
    <name type="scientific">Caldimicrobium thiodismutans</name>
    <dbReference type="NCBI Taxonomy" id="1653476"/>
    <lineage>
        <taxon>Bacteria</taxon>
        <taxon>Pseudomonadati</taxon>
        <taxon>Thermodesulfobacteriota</taxon>
        <taxon>Thermodesulfobacteria</taxon>
        <taxon>Thermodesulfobacteriales</taxon>
        <taxon>Thermodesulfobacteriaceae</taxon>
        <taxon>Caldimicrobium</taxon>
    </lineage>
</organism>
<dbReference type="Gene3D" id="1.10.10.10">
    <property type="entry name" value="Winged helix-like DNA-binding domain superfamily/Winged helix DNA-binding domain"/>
    <property type="match status" value="1"/>
</dbReference>
<accession>A0A832LY05</accession>
<dbReference type="InterPro" id="IPR041614">
    <property type="entry name" value="DprA_WH"/>
</dbReference>
<dbReference type="GO" id="GO:0009294">
    <property type="term" value="P:DNA-mediated transformation"/>
    <property type="evidence" value="ECO:0007669"/>
    <property type="project" value="InterPro"/>
</dbReference>
<dbReference type="InterPro" id="IPR036388">
    <property type="entry name" value="WH-like_DNA-bd_sf"/>
</dbReference>
<sequence length="342" mass="37767">MENKLLLLGLYLKEKGTFRATKWIEEFPSPEEILKTTTAKPSELKALAEKEIERAKRLGAKILFFNEQSYPEELRFIPYPPPFIYLKGELSPRAKFAIVGSRKPTPYGKEVAKLFAQELAQAGFSLVSGLARGIDTIVHATTLKVGGHTIAVIGSGLDVIYPAENYQLAQEIVHAGGAIISEFPFGTKPRRENFPRRNRLISGLSKGLLVIEAGVKSGTLITAKWAQEQGKEVFAIPGNIFSEQSKGTHLLLKEGAIPVSTPTEILEYYGITSNHPENTPEITPLSPEEEEILSILSSYPMHLEELALKLNKPVSQLLPLLTQMEMEGLIESLPGKFFSKKG</sequence>
<feature type="domain" description="Smf/DprA SLOG" evidence="2">
    <location>
        <begin position="61"/>
        <end position="268"/>
    </location>
</feature>
<evidence type="ECO:0000313" key="4">
    <source>
        <dbReference type="EMBL" id="HGV55795.1"/>
    </source>
</evidence>
<comment type="similarity">
    <text evidence="1">Belongs to the DprA/Smf family.</text>
</comment>
<dbReference type="PANTHER" id="PTHR43022">
    <property type="entry name" value="PROTEIN SMF"/>
    <property type="match status" value="1"/>
</dbReference>
<proteinExistence type="inferred from homology"/>
<feature type="domain" description="DprA winged helix" evidence="3">
    <location>
        <begin position="278"/>
        <end position="336"/>
    </location>
</feature>
<dbReference type="NCBIfam" id="TIGR00732">
    <property type="entry name" value="dprA"/>
    <property type="match status" value="1"/>
</dbReference>